<dbReference type="PANTHER" id="PTHR43531">
    <property type="entry name" value="PROTEIN ICFG"/>
    <property type="match status" value="1"/>
</dbReference>
<evidence type="ECO:0000256" key="4">
    <source>
        <dbReference type="ARBA" id="ARBA00022692"/>
    </source>
</evidence>
<dbReference type="Pfam" id="PF02743">
    <property type="entry name" value="dCache_1"/>
    <property type="match status" value="1"/>
</dbReference>
<dbReference type="GO" id="GO:0007165">
    <property type="term" value="P:signal transduction"/>
    <property type="evidence" value="ECO:0007669"/>
    <property type="project" value="UniProtKB-KW"/>
</dbReference>
<feature type="transmembrane region" description="Helical" evidence="9">
    <location>
        <begin position="304"/>
        <end position="325"/>
    </location>
</feature>
<reference evidence="12 13" key="1">
    <citation type="journal article" date="2012" name="J. Bacteriol.">
        <title>Draft Genome Sequence Determination for Cystic Fibrosis and Chronic Granulomatous Disease Burkholderia multivorans Isolates.</title>
        <authorList>
            <person name="Varga J.J."/>
            <person name="Losada L."/>
            <person name="Zelazny A.M."/>
            <person name="Brinkac L."/>
            <person name="Harkins D."/>
            <person name="Radune D."/>
            <person name="Hostetler J."/>
            <person name="Sampaio E.P."/>
            <person name="Ronning C.M."/>
            <person name="Nierman W.C."/>
            <person name="Greenberg D.E."/>
            <person name="Holland S.M."/>
            <person name="Goldberg J.B."/>
        </authorList>
    </citation>
    <scope>NUCLEOTIDE SEQUENCE [LARGE SCALE GENOMIC DNA]</scope>
    <source>
        <strain evidence="12 13">CGD2</strain>
    </source>
</reference>
<evidence type="ECO:0000313" key="13">
    <source>
        <dbReference type="Proteomes" id="UP000004535"/>
    </source>
</evidence>
<name>B9BUS1_9BURK</name>
<evidence type="ECO:0000256" key="5">
    <source>
        <dbReference type="ARBA" id="ARBA00022989"/>
    </source>
</evidence>
<dbReference type="SUPFAM" id="SSF58104">
    <property type="entry name" value="Methyl-accepting chemotaxis protein (MCP) signaling domain"/>
    <property type="match status" value="1"/>
</dbReference>
<evidence type="ECO:0000256" key="1">
    <source>
        <dbReference type="ARBA" id="ARBA00004651"/>
    </source>
</evidence>
<dbReference type="GO" id="GO:0006935">
    <property type="term" value="P:chemotaxis"/>
    <property type="evidence" value="ECO:0007669"/>
    <property type="project" value="TreeGrafter"/>
</dbReference>
<dbReference type="GO" id="GO:0004888">
    <property type="term" value="F:transmembrane signaling receptor activity"/>
    <property type="evidence" value="ECO:0007669"/>
    <property type="project" value="TreeGrafter"/>
</dbReference>
<keyword evidence="6 9" id="KW-0472">Membrane</keyword>
<gene>
    <name evidence="12" type="ORF">BURMUCGD2_3811</name>
</gene>
<protein>
    <submittedName>
        <fullName evidence="12">Methyl-accepting chemotaxis protein II (MCP-II) (Aspartatechemoreceptor protein)</fullName>
    </submittedName>
</protein>
<dbReference type="InterPro" id="IPR051310">
    <property type="entry name" value="MCP_chemotaxis"/>
</dbReference>
<feature type="domain" description="Methyl-accepting transducer" evidence="10">
    <location>
        <begin position="385"/>
        <end position="614"/>
    </location>
</feature>
<dbReference type="FunFam" id="1.10.287.950:FF:000001">
    <property type="entry name" value="Methyl-accepting chemotaxis sensory transducer"/>
    <property type="match status" value="1"/>
</dbReference>
<evidence type="ECO:0000256" key="8">
    <source>
        <dbReference type="PROSITE-ProRule" id="PRU00284"/>
    </source>
</evidence>
<dbReference type="Pfam" id="PF00015">
    <property type="entry name" value="MCPsignal"/>
    <property type="match status" value="1"/>
</dbReference>
<dbReference type="GO" id="GO:0005886">
    <property type="term" value="C:plasma membrane"/>
    <property type="evidence" value="ECO:0007669"/>
    <property type="project" value="UniProtKB-SubCell"/>
</dbReference>
<dbReference type="RefSeq" id="WP_006406805.1">
    <property type="nucleotide sequence ID" value="NZ_ACFC01000009.1"/>
</dbReference>
<dbReference type="InterPro" id="IPR033479">
    <property type="entry name" value="dCache_1"/>
</dbReference>
<organism evidence="12 13">
    <name type="scientific">Burkholderia multivorans CGD2</name>
    <dbReference type="NCBI Taxonomy" id="513052"/>
    <lineage>
        <taxon>Bacteria</taxon>
        <taxon>Pseudomonadati</taxon>
        <taxon>Pseudomonadota</taxon>
        <taxon>Betaproteobacteria</taxon>
        <taxon>Burkholderiales</taxon>
        <taxon>Burkholderiaceae</taxon>
        <taxon>Burkholderia</taxon>
        <taxon>Burkholderia cepacia complex</taxon>
    </lineage>
</organism>
<dbReference type="CDD" id="cd06225">
    <property type="entry name" value="HAMP"/>
    <property type="match status" value="1"/>
</dbReference>
<dbReference type="Proteomes" id="UP000004535">
    <property type="component" value="Unassembled WGS sequence"/>
</dbReference>
<dbReference type="SMART" id="SM00304">
    <property type="entry name" value="HAMP"/>
    <property type="match status" value="1"/>
</dbReference>
<dbReference type="SUPFAM" id="SSF103190">
    <property type="entry name" value="Sensory domain-like"/>
    <property type="match status" value="1"/>
</dbReference>
<sequence length="630" mass="67327">MTKSTRSISVKFSLIFGAVLAVAIVVITLFATWKVRHLAVDSFNAASMGQIRQIDANLKDTFGQIRNNVVFIANSPVVQTANDSIANYVAHGGVMAPDTNGGVESEIFSLLKRFGDSHPELRYVYLGTKWGGYVQWPKGEFKAAYDPRVRPWYEKGLRTPREVGRTSPYTSAEGNRDEVDISFVRTFDDAQGKPLGVVGMDISLAGLTQMVSQVRFGETGYLMIADEGGIVLVDPHDRAHGFKPLQDLGDGYRDLAALANGTLVIDLNGTRYDSVVYTSPDLGWKYIGLIPHAEMMAVANRMTIVLTLGGALLLVAAIALTIVLGRRMTGPLRQLSDGMRDIASGDGDLTQRLPVTSGDEVGTLAGQFNAFAEKLNRLLLDIRASSETLLGATGEIAAGNADLSSRTEQQAAALEETAASMEQLTSAVKNNADNARHANALATEATDVARRSSEVVQRVVNTMSEINVSSSRIAEITTLIEDIAFQTNILALNAAVEAARAGEEGRGFAVVAGEVRNLAQRSSAAAKDIKDLIGASVGKIQQGSMLASEAGQTMSEVTQAVGRFADIMGEIATASDEQSRGIEQVNLAIAQMDDVTQQNAALVEEAAAASSSLEDQGRQLNRVVAVFRLQ</sequence>
<comment type="similarity">
    <text evidence="7">Belongs to the methyl-accepting chemotaxis (MCP) protein family.</text>
</comment>
<comment type="subcellular location">
    <subcellularLocation>
        <location evidence="1">Cell membrane</location>
        <topology evidence="1">Multi-pass membrane protein</topology>
    </subcellularLocation>
</comment>
<evidence type="ECO:0000256" key="9">
    <source>
        <dbReference type="SAM" id="Phobius"/>
    </source>
</evidence>
<evidence type="ECO:0000256" key="6">
    <source>
        <dbReference type="ARBA" id="ARBA00023136"/>
    </source>
</evidence>
<dbReference type="CDD" id="cd12912">
    <property type="entry name" value="PDC2_MCP_like"/>
    <property type="match status" value="1"/>
</dbReference>
<dbReference type="AlphaFoldDB" id="B9BUS1"/>
<accession>B9BUS1</accession>
<dbReference type="SMART" id="SM00283">
    <property type="entry name" value="MA"/>
    <property type="match status" value="1"/>
</dbReference>
<dbReference type="InterPro" id="IPR029151">
    <property type="entry name" value="Sensor-like_sf"/>
</dbReference>
<dbReference type="PROSITE" id="PS50111">
    <property type="entry name" value="CHEMOTAXIS_TRANSDUC_2"/>
    <property type="match status" value="1"/>
</dbReference>
<evidence type="ECO:0000259" key="10">
    <source>
        <dbReference type="PROSITE" id="PS50111"/>
    </source>
</evidence>
<dbReference type="Pfam" id="PF00672">
    <property type="entry name" value="HAMP"/>
    <property type="match status" value="1"/>
</dbReference>
<evidence type="ECO:0000313" key="12">
    <source>
        <dbReference type="EMBL" id="EEE05568.1"/>
    </source>
</evidence>
<feature type="transmembrane region" description="Helical" evidence="9">
    <location>
        <begin position="12"/>
        <end position="33"/>
    </location>
</feature>
<dbReference type="CDD" id="cd11386">
    <property type="entry name" value="MCP_signal"/>
    <property type="match status" value="1"/>
</dbReference>
<dbReference type="InterPro" id="IPR004089">
    <property type="entry name" value="MCPsignal_dom"/>
</dbReference>
<proteinExistence type="inferred from homology"/>
<evidence type="ECO:0000256" key="3">
    <source>
        <dbReference type="ARBA" id="ARBA00022481"/>
    </source>
</evidence>
<feature type="domain" description="HAMP" evidence="11">
    <location>
        <begin position="326"/>
        <end position="380"/>
    </location>
</feature>
<keyword evidence="5 9" id="KW-1133">Transmembrane helix</keyword>
<keyword evidence="2" id="KW-1003">Cell membrane</keyword>
<dbReference type="EMBL" id="ACFC01000009">
    <property type="protein sequence ID" value="EEE05568.1"/>
    <property type="molecule type" value="Genomic_DNA"/>
</dbReference>
<dbReference type="PANTHER" id="PTHR43531:SF14">
    <property type="entry name" value="METHYL-ACCEPTING CHEMOTAXIS PROTEIN I-RELATED"/>
    <property type="match status" value="1"/>
</dbReference>
<dbReference type="PROSITE" id="PS50885">
    <property type="entry name" value="HAMP"/>
    <property type="match status" value="1"/>
</dbReference>
<evidence type="ECO:0000259" key="11">
    <source>
        <dbReference type="PROSITE" id="PS50885"/>
    </source>
</evidence>
<dbReference type="Gene3D" id="1.10.287.950">
    <property type="entry name" value="Methyl-accepting chemotaxis protein"/>
    <property type="match status" value="1"/>
</dbReference>
<dbReference type="InterPro" id="IPR003660">
    <property type="entry name" value="HAMP_dom"/>
</dbReference>
<evidence type="ECO:0000256" key="7">
    <source>
        <dbReference type="ARBA" id="ARBA00029447"/>
    </source>
</evidence>
<keyword evidence="12" id="KW-0675">Receptor</keyword>
<keyword evidence="3" id="KW-0488">Methylation</keyword>
<keyword evidence="4 9" id="KW-0812">Transmembrane</keyword>
<keyword evidence="8" id="KW-0807">Transducer</keyword>
<evidence type="ECO:0000256" key="2">
    <source>
        <dbReference type="ARBA" id="ARBA00022475"/>
    </source>
</evidence>
<dbReference type="Gene3D" id="3.30.450.20">
    <property type="entry name" value="PAS domain"/>
    <property type="match status" value="1"/>
</dbReference>
<comment type="caution">
    <text evidence="12">The sequence shown here is derived from an EMBL/GenBank/DDBJ whole genome shotgun (WGS) entry which is preliminary data.</text>
</comment>